<dbReference type="Proteomes" id="UP000247409">
    <property type="component" value="Unassembled WGS sequence"/>
</dbReference>
<evidence type="ECO:0000256" key="1">
    <source>
        <dbReference type="SAM" id="MobiDB-lite"/>
    </source>
</evidence>
<evidence type="ECO:0000313" key="2">
    <source>
        <dbReference type="EMBL" id="PXF41475.1"/>
    </source>
</evidence>
<name>A0A2V3IHA9_9FLOR</name>
<dbReference type="EMBL" id="NBIV01000215">
    <property type="protein sequence ID" value="PXF41475.1"/>
    <property type="molecule type" value="Genomic_DNA"/>
</dbReference>
<sequence length="44" mass="5284">MKKDNSKMPLNAKYNEHTQKFRKRNNKNWSNQPGTMDFSKGKRV</sequence>
<evidence type="ECO:0000313" key="3">
    <source>
        <dbReference type="Proteomes" id="UP000247409"/>
    </source>
</evidence>
<comment type="caution">
    <text evidence="2">The sequence shown here is derived from an EMBL/GenBank/DDBJ whole genome shotgun (WGS) entry which is preliminary data.</text>
</comment>
<protein>
    <submittedName>
        <fullName evidence="2">Uncharacterized protein</fullName>
    </submittedName>
</protein>
<reference evidence="2 3" key="1">
    <citation type="journal article" date="2018" name="Mol. Biol. Evol.">
        <title>Analysis of the draft genome of the red seaweed Gracilariopsis chorda provides insights into genome size evolution in Rhodophyta.</title>
        <authorList>
            <person name="Lee J."/>
            <person name="Yang E.C."/>
            <person name="Graf L."/>
            <person name="Yang J.H."/>
            <person name="Qiu H."/>
            <person name="Zel Zion U."/>
            <person name="Chan C.X."/>
            <person name="Stephens T.G."/>
            <person name="Weber A.P.M."/>
            <person name="Boo G.H."/>
            <person name="Boo S.M."/>
            <person name="Kim K.M."/>
            <person name="Shin Y."/>
            <person name="Jung M."/>
            <person name="Lee S.J."/>
            <person name="Yim H.S."/>
            <person name="Lee J.H."/>
            <person name="Bhattacharya D."/>
            <person name="Yoon H.S."/>
        </authorList>
    </citation>
    <scope>NUCLEOTIDE SEQUENCE [LARGE SCALE GENOMIC DNA]</scope>
    <source>
        <strain evidence="2 3">SKKU-2015</strain>
        <tissue evidence="2">Whole body</tissue>
    </source>
</reference>
<dbReference type="AlphaFoldDB" id="A0A2V3IHA9"/>
<keyword evidence="3" id="KW-1185">Reference proteome</keyword>
<proteinExistence type="predicted"/>
<accession>A0A2V3IHA9</accession>
<organism evidence="2 3">
    <name type="scientific">Gracilariopsis chorda</name>
    <dbReference type="NCBI Taxonomy" id="448386"/>
    <lineage>
        <taxon>Eukaryota</taxon>
        <taxon>Rhodophyta</taxon>
        <taxon>Florideophyceae</taxon>
        <taxon>Rhodymeniophycidae</taxon>
        <taxon>Gracilariales</taxon>
        <taxon>Gracilariaceae</taxon>
        <taxon>Gracilariopsis</taxon>
    </lineage>
</organism>
<feature type="region of interest" description="Disordered" evidence="1">
    <location>
        <begin position="1"/>
        <end position="44"/>
    </location>
</feature>
<gene>
    <name evidence="2" type="ORF">BWQ96_08810</name>
</gene>